<proteinExistence type="predicted"/>
<dbReference type="EMBL" id="VIFY01000055">
    <property type="protein sequence ID" value="TQB72835.1"/>
    <property type="molecule type" value="Genomic_DNA"/>
</dbReference>
<feature type="compositionally biased region" description="Polar residues" evidence="1">
    <location>
        <begin position="106"/>
        <end position="119"/>
    </location>
</feature>
<sequence length="178" mass="18816">MTTQGPSALPPTTILSSQHISQSAAHDFLSAYLDRAATDPALQPSAFITEHGPVSRTTAAAPNLTLHNLKRVQAGLAGEVLGRDLTVAKPADGEQGVELGDDNNKNDSPNTAGWQQETTGGDDGMGEQVMDVDDEAEAPVASTTGGVDKEERKKKKKERRLAEKRAKASNRDAAEAEE</sequence>
<dbReference type="OrthoDB" id="5426872at2759"/>
<comment type="caution">
    <text evidence="2">The sequence shown here is derived from an EMBL/GenBank/DDBJ whole genome shotgun (WGS) entry which is preliminary data.</text>
</comment>
<feature type="compositionally biased region" description="Basic and acidic residues" evidence="1">
    <location>
        <begin position="160"/>
        <end position="178"/>
    </location>
</feature>
<evidence type="ECO:0000313" key="3">
    <source>
        <dbReference type="Proteomes" id="UP000319663"/>
    </source>
</evidence>
<dbReference type="Proteomes" id="UP000319663">
    <property type="component" value="Unassembled WGS sequence"/>
</dbReference>
<protein>
    <submittedName>
        <fullName evidence="2">Uncharacterized protein</fullName>
    </submittedName>
</protein>
<gene>
    <name evidence="2" type="ORF">MPDQ_006397</name>
</gene>
<keyword evidence="3" id="KW-1185">Reference proteome</keyword>
<name>A0A507QXY2_MONPU</name>
<feature type="region of interest" description="Disordered" evidence="1">
    <location>
        <begin position="87"/>
        <end position="178"/>
    </location>
</feature>
<accession>A0A507QXY2</accession>
<evidence type="ECO:0000313" key="2">
    <source>
        <dbReference type="EMBL" id="TQB72835.1"/>
    </source>
</evidence>
<evidence type="ECO:0000256" key="1">
    <source>
        <dbReference type="SAM" id="MobiDB-lite"/>
    </source>
</evidence>
<dbReference type="AlphaFoldDB" id="A0A507QXY2"/>
<reference evidence="2 3" key="1">
    <citation type="submission" date="2019-06" db="EMBL/GenBank/DDBJ databases">
        <title>Wine fermentation using esterase from Monascus purpureus.</title>
        <authorList>
            <person name="Geng C."/>
            <person name="Zhang Y."/>
        </authorList>
    </citation>
    <scope>NUCLEOTIDE SEQUENCE [LARGE SCALE GENOMIC DNA]</scope>
    <source>
        <strain evidence="2">HQ1</strain>
    </source>
</reference>
<organism evidence="2 3">
    <name type="scientific">Monascus purpureus</name>
    <name type="common">Red mold</name>
    <name type="synonym">Monascus anka</name>
    <dbReference type="NCBI Taxonomy" id="5098"/>
    <lineage>
        <taxon>Eukaryota</taxon>
        <taxon>Fungi</taxon>
        <taxon>Dikarya</taxon>
        <taxon>Ascomycota</taxon>
        <taxon>Pezizomycotina</taxon>
        <taxon>Eurotiomycetes</taxon>
        <taxon>Eurotiomycetidae</taxon>
        <taxon>Eurotiales</taxon>
        <taxon>Aspergillaceae</taxon>
        <taxon>Monascus</taxon>
    </lineage>
</organism>